<keyword evidence="1" id="KW-0732">Signal</keyword>
<feature type="signal peptide" evidence="1">
    <location>
        <begin position="1"/>
        <end position="18"/>
    </location>
</feature>
<dbReference type="Proteomes" id="UP000297716">
    <property type="component" value="Unassembled WGS sequence"/>
</dbReference>
<sequence>MHSTKILLPVALAGASVAQFITQSYPDPACTKTVNSFVSGAPTLPPALSPYLASAIAGAVQTDSAETTKLPPDTLADPEGYVELLCSVAAELPSSVLPEFESWGAGLLSYGSAHISDYDAFVTQCVTTGEAAATITSYLNALLTGTAGFCQPTATSGGASNGTISTTFAPTATHGTNSTTSISTTSAITGAAARPTAVLVGAAAMGGLIGAAALL</sequence>
<proteinExistence type="predicted"/>
<keyword evidence="3" id="KW-1185">Reference proteome</keyword>
<accession>A0A4Z0Y1B0</accession>
<evidence type="ECO:0000313" key="2">
    <source>
        <dbReference type="EMBL" id="TGJ76607.1"/>
    </source>
</evidence>
<evidence type="ECO:0008006" key="4">
    <source>
        <dbReference type="Google" id="ProtNLM"/>
    </source>
</evidence>
<comment type="caution">
    <text evidence="2">The sequence shown here is derived from an EMBL/GenBank/DDBJ whole genome shotgun (WGS) entry which is preliminary data.</text>
</comment>
<evidence type="ECO:0000256" key="1">
    <source>
        <dbReference type="SAM" id="SignalP"/>
    </source>
</evidence>
<feature type="chain" id="PRO_5021324432" description="Infection structure specific protein" evidence="1">
    <location>
        <begin position="19"/>
        <end position="215"/>
    </location>
</feature>
<name>A0A4Z0Y1B0_9PEZI</name>
<dbReference type="STRING" id="37992.A0A4Z0Y1B0"/>
<gene>
    <name evidence="2" type="ORF">E0Z10_g10850</name>
</gene>
<dbReference type="EMBL" id="SKBN01000498">
    <property type="protein sequence ID" value="TGJ76607.1"/>
    <property type="molecule type" value="Genomic_DNA"/>
</dbReference>
<organism evidence="2 3">
    <name type="scientific">Xylaria hypoxylon</name>
    <dbReference type="NCBI Taxonomy" id="37992"/>
    <lineage>
        <taxon>Eukaryota</taxon>
        <taxon>Fungi</taxon>
        <taxon>Dikarya</taxon>
        <taxon>Ascomycota</taxon>
        <taxon>Pezizomycotina</taxon>
        <taxon>Sordariomycetes</taxon>
        <taxon>Xylariomycetidae</taxon>
        <taxon>Xylariales</taxon>
        <taxon>Xylariaceae</taxon>
        <taxon>Xylaria</taxon>
    </lineage>
</organism>
<dbReference type="OrthoDB" id="4775874at2759"/>
<evidence type="ECO:0000313" key="3">
    <source>
        <dbReference type="Proteomes" id="UP000297716"/>
    </source>
</evidence>
<dbReference type="AlphaFoldDB" id="A0A4Z0Y1B0"/>
<protein>
    <recommendedName>
        <fullName evidence="4">Infection structure specific protein</fullName>
    </recommendedName>
</protein>
<reference evidence="2 3" key="1">
    <citation type="submission" date="2019-03" db="EMBL/GenBank/DDBJ databases">
        <title>Draft genome sequence of Xylaria hypoxylon DSM 108379, a ubiquitous saprotrophic-parasitic fungi on hardwood.</title>
        <authorList>
            <person name="Buettner E."/>
            <person name="Leonhardt S."/>
            <person name="Gebauer A.M."/>
            <person name="Liers C."/>
            <person name="Hofrichter M."/>
            <person name="Kellner H."/>
        </authorList>
    </citation>
    <scope>NUCLEOTIDE SEQUENCE [LARGE SCALE GENOMIC DNA]</scope>
    <source>
        <strain evidence="2 3">DSM 108379</strain>
    </source>
</reference>